<dbReference type="AlphaFoldDB" id="A0A6M4H5R4"/>
<dbReference type="PANTHER" id="PTHR11472">
    <property type="entry name" value="DNA REPAIR DEAD HELICASE RAD3/XP-D SUBFAMILY MEMBER"/>
    <property type="match status" value="1"/>
</dbReference>
<dbReference type="InterPro" id="IPR014013">
    <property type="entry name" value="Helic_SF1/SF2_ATP-bd_DinG/Rad3"/>
</dbReference>
<keyword evidence="3" id="KW-0067">ATP-binding</keyword>
<dbReference type="SMART" id="SM00491">
    <property type="entry name" value="HELICc2"/>
    <property type="match status" value="1"/>
</dbReference>
<proteinExistence type="inferred from homology"/>
<organism evidence="7 8">
    <name type="scientific">Usitatibacter palustris</name>
    <dbReference type="NCBI Taxonomy" id="2732487"/>
    <lineage>
        <taxon>Bacteria</taxon>
        <taxon>Pseudomonadati</taxon>
        <taxon>Pseudomonadota</taxon>
        <taxon>Betaproteobacteria</taxon>
        <taxon>Nitrosomonadales</taxon>
        <taxon>Usitatibacteraceae</taxon>
        <taxon>Usitatibacter</taxon>
    </lineage>
</organism>
<sequence>MTDLERILGPEGPLAREIPGFRHRPQQVEFAQAVEKAIEMQGVLIAEAGTGTGKTFAYLVPALISGGKVIVSTGTKTLQDQLFHRDLPRVREVLGVAVDVALLKGRANYVCLHHLEIAVEEGRFGSREDSSNIHKIQRFARNTMSGDRSDCGDVPETSAAWAQATSTRENCLGSNCKHYDECFVMKARKRAAEADVVVVNHHLFFADVVLRDEGAGDLLPAANTVIFDEAHHLPDLARLFFGESVSTAQAIELARDARTAGLMKAKESPEIGDAAHAVDRAARDVRISLGAVAGRVALNAIRQRPEFDRALDALAEKLGELSKLLQAHEERAEELRNARVRADEFAGRIADWRELDARERDPAEVDTVRWIEAYSHAAALYVTPLDVAAIFRQQIEGSKRAWIFTSATLSVAGDFRHYQSEMGLAEAVTANWPSPFDFEKQALLYVPEELPDPNSEGYTDAVVEASWPVVRASGGHAFLLFTSLRAMNLAHERIGAKLKSEGLEWPLLLQGSGSKNELLERFRKSPNAILVGSQSFWEGVDVKGDQLSVVVIDRLPFNPPDDPVLAACIERINRAGGNAFMDYQVPRAVIALKQGAGRLIRDETDRGVLVICDPRLITKPYGKRIWRALPPFRRTRSIEAVEAFFTGTPAAASPSHSGTA</sequence>
<feature type="domain" description="Helicase ATP-binding" evidence="6">
    <location>
        <begin position="13"/>
        <end position="275"/>
    </location>
</feature>
<dbReference type="InterPro" id="IPR006555">
    <property type="entry name" value="ATP-dep_Helicase_C"/>
</dbReference>
<feature type="coiled-coil region" evidence="5">
    <location>
        <begin position="311"/>
        <end position="345"/>
    </location>
</feature>
<dbReference type="GO" id="GO:0006281">
    <property type="term" value="P:DNA repair"/>
    <property type="evidence" value="ECO:0007669"/>
    <property type="project" value="TreeGrafter"/>
</dbReference>
<evidence type="ECO:0000256" key="4">
    <source>
        <dbReference type="ARBA" id="ARBA00038058"/>
    </source>
</evidence>
<keyword evidence="7" id="KW-0347">Helicase</keyword>
<keyword evidence="5" id="KW-0175">Coiled coil</keyword>
<name>A0A6M4H5R4_9PROT</name>
<dbReference type="Gene3D" id="3.40.50.300">
    <property type="entry name" value="P-loop containing nucleotide triphosphate hydrolases"/>
    <property type="match status" value="2"/>
</dbReference>
<dbReference type="GO" id="GO:0003676">
    <property type="term" value="F:nucleic acid binding"/>
    <property type="evidence" value="ECO:0007669"/>
    <property type="project" value="InterPro"/>
</dbReference>
<reference evidence="7 8" key="1">
    <citation type="submission" date="2020-04" db="EMBL/GenBank/DDBJ databases">
        <title>Usitatibacter rugosus gen. nov., sp. nov. and Usitatibacter palustris sp. nov., novel members of Usitatibacteraceae fam. nov. within the order Nitrosomonadales isolated from soil.</title>
        <authorList>
            <person name="Huber K.J."/>
            <person name="Neumann-Schaal M."/>
            <person name="Geppert A."/>
            <person name="Luckner M."/>
            <person name="Wanner G."/>
            <person name="Overmann J."/>
        </authorList>
    </citation>
    <scope>NUCLEOTIDE SEQUENCE [LARGE SCALE GENOMIC DNA]</scope>
    <source>
        <strain evidence="7 8">Swamp67</strain>
    </source>
</reference>
<dbReference type="Pfam" id="PF13307">
    <property type="entry name" value="Helicase_C_2"/>
    <property type="match status" value="1"/>
</dbReference>
<dbReference type="Proteomes" id="UP000503096">
    <property type="component" value="Chromosome"/>
</dbReference>
<evidence type="ECO:0000256" key="5">
    <source>
        <dbReference type="SAM" id="Coils"/>
    </source>
</evidence>
<keyword evidence="8" id="KW-1185">Reference proteome</keyword>
<dbReference type="SUPFAM" id="SSF52540">
    <property type="entry name" value="P-loop containing nucleoside triphosphate hydrolases"/>
    <property type="match status" value="2"/>
</dbReference>
<evidence type="ECO:0000256" key="2">
    <source>
        <dbReference type="ARBA" id="ARBA00022801"/>
    </source>
</evidence>
<keyword evidence="1" id="KW-0547">Nucleotide-binding</keyword>
<dbReference type="Pfam" id="PF00270">
    <property type="entry name" value="DEAD"/>
    <property type="match status" value="1"/>
</dbReference>
<dbReference type="KEGG" id="upl:DSM104440_01806"/>
<dbReference type="InterPro" id="IPR045028">
    <property type="entry name" value="DinG/Rad3-like"/>
</dbReference>
<evidence type="ECO:0000256" key="1">
    <source>
        <dbReference type="ARBA" id="ARBA00022741"/>
    </source>
</evidence>
<dbReference type="PROSITE" id="PS51193">
    <property type="entry name" value="HELICASE_ATP_BIND_2"/>
    <property type="match status" value="1"/>
</dbReference>
<dbReference type="PANTHER" id="PTHR11472:SF34">
    <property type="entry name" value="REGULATOR OF TELOMERE ELONGATION HELICASE 1"/>
    <property type="match status" value="1"/>
</dbReference>
<dbReference type="RefSeq" id="WP_246212125.1">
    <property type="nucleotide sequence ID" value="NZ_CP053073.1"/>
</dbReference>
<dbReference type="InterPro" id="IPR027417">
    <property type="entry name" value="P-loop_NTPase"/>
</dbReference>
<dbReference type="GO" id="GO:0016818">
    <property type="term" value="F:hydrolase activity, acting on acid anhydrides, in phosphorus-containing anhydrides"/>
    <property type="evidence" value="ECO:0007669"/>
    <property type="project" value="InterPro"/>
</dbReference>
<accession>A0A6M4H5R4</accession>
<dbReference type="InParanoid" id="A0A6M4H5R4"/>
<evidence type="ECO:0000256" key="3">
    <source>
        <dbReference type="ARBA" id="ARBA00022840"/>
    </source>
</evidence>
<dbReference type="EMBL" id="CP053073">
    <property type="protein sequence ID" value="QJR14991.1"/>
    <property type="molecule type" value="Genomic_DNA"/>
</dbReference>
<evidence type="ECO:0000313" key="8">
    <source>
        <dbReference type="Proteomes" id="UP000503096"/>
    </source>
</evidence>
<dbReference type="GO" id="GO:0005524">
    <property type="term" value="F:ATP binding"/>
    <property type="evidence" value="ECO:0007669"/>
    <property type="project" value="UniProtKB-KW"/>
</dbReference>
<evidence type="ECO:0000259" key="6">
    <source>
        <dbReference type="PROSITE" id="PS51193"/>
    </source>
</evidence>
<keyword evidence="2 7" id="KW-0378">Hydrolase</keyword>
<dbReference type="InterPro" id="IPR011545">
    <property type="entry name" value="DEAD/DEAH_box_helicase_dom"/>
</dbReference>
<gene>
    <name evidence="7" type="primary">yoaA</name>
    <name evidence="7" type="ORF">DSM104440_01806</name>
</gene>
<dbReference type="FunCoup" id="A0A6M4H5R4">
    <property type="interactions" value="181"/>
</dbReference>
<dbReference type="GO" id="GO:0003678">
    <property type="term" value="F:DNA helicase activity"/>
    <property type="evidence" value="ECO:0007669"/>
    <property type="project" value="UniProtKB-EC"/>
</dbReference>
<protein>
    <submittedName>
        <fullName evidence="7">Putative ATP-dependent DNA helicase YoaA</fullName>
        <ecNumber evidence="7">3.6.4.12</ecNumber>
    </submittedName>
</protein>
<evidence type="ECO:0000313" key="7">
    <source>
        <dbReference type="EMBL" id="QJR14991.1"/>
    </source>
</evidence>
<dbReference type="EC" id="3.6.4.12" evidence="7"/>
<comment type="similarity">
    <text evidence="4">Belongs to the helicase family. DinG subfamily.</text>
</comment>